<evidence type="ECO:0000313" key="2">
    <source>
        <dbReference type="Proteomes" id="UP000247702"/>
    </source>
</evidence>
<reference evidence="1 2" key="1">
    <citation type="submission" date="2017-11" db="EMBL/GenBank/DDBJ databases">
        <title>The genome of Rhizophagus clarus HR1 reveals common genetic basis of auxotrophy among arbuscular mycorrhizal fungi.</title>
        <authorList>
            <person name="Kobayashi Y."/>
        </authorList>
    </citation>
    <scope>NUCLEOTIDE SEQUENCE [LARGE SCALE GENOMIC DNA]</scope>
    <source>
        <strain evidence="1 2">HR1</strain>
    </source>
</reference>
<keyword evidence="2" id="KW-1185">Reference proteome</keyword>
<proteinExistence type="predicted"/>
<accession>A0A2Z6RYX1</accession>
<organism evidence="1 2">
    <name type="scientific">Rhizophagus clarus</name>
    <dbReference type="NCBI Taxonomy" id="94130"/>
    <lineage>
        <taxon>Eukaryota</taxon>
        <taxon>Fungi</taxon>
        <taxon>Fungi incertae sedis</taxon>
        <taxon>Mucoromycota</taxon>
        <taxon>Glomeromycotina</taxon>
        <taxon>Glomeromycetes</taxon>
        <taxon>Glomerales</taxon>
        <taxon>Glomeraceae</taxon>
        <taxon>Rhizophagus</taxon>
    </lineage>
</organism>
<sequence>MAILLHENSWLVFMDDKHQCKIGEPSYPVAAVERGRQVIVSKNKTFQIADYDFMKCNIIPSITMICDIPCTIEESFYKGQVYVDLKDSIFQPSDPL</sequence>
<name>A0A2Z6RYX1_9GLOM</name>
<comment type="caution">
    <text evidence="1">The sequence shown here is derived from an EMBL/GenBank/DDBJ whole genome shotgun (WGS) entry which is preliminary data.</text>
</comment>
<dbReference type="AlphaFoldDB" id="A0A2Z6RYX1"/>
<dbReference type="EMBL" id="BEXD01004147">
    <property type="protein sequence ID" value="GBC07461.1"/>
    <property type="molecule type" value="Genomic_DNA"/>
</dbReference>
<dbReference type="Proteomes" id="UP000247702">
    <property type="component" value="Unassembled WGS sequence"/>
</dbReference>
<gene>
    <name evidence="1" type="ORF">RclHR1_07490006</name>
</gene>
<protein>
    <submittedName>
        <fullName evidence="1">Uncharacterized protein</fullName>
    </submittedName>
</protein>
<evidence type="ECO:0000313" key="1">
    <source>
        <dbReference type="EMBL" id="GBC07461.1"/>
    </source>
</evidence>